<organism evidence="6 7">
    <name type="scientific">Proteiniclasticum sediminis</name>
    <dbReference type="NCBI Taxonomy" id="2804028"/>
    <lineage>
        <taxon>Bacteria</taxon>
        <taxon>Bacillati</taxon>
        <taxon>Bacillota</taxon>
        <taxon>Clostridia</taxon>
        <taxon>Eubacteriales</taxon>
        <taxon>Clostridiaceae</taxon>
        <taxon>Proteiniclasticum</taxon>
    </lineage>
</organism>
<feature type="domain" description="Creatinase N-terminal" evidence="5">
    <location>
        <begin position="5"/>
        <end position="131"/>
    </location>
</feature>
<comment type="similarity">
    <text evidence="3">Belongs to the peptidase M24B family.</text>
</comment>
<dbReference type="InterPro" id="IPR000587">
    <property type="entry name" value="Creatinase_N"/>
</dbReference>
<dbReference type="Pfam" id="PF00557">
    <property type="entry name" value="Peptidase_M24"/>
    <property type="match status" value="1"/>
</dbReference>
<dbReference type="InterPro" id="IPR029149">
    <property type="entry name" value="Creatin/AminoP/Spt16_N"/>
</dbReference>
<dbReference type="SUPFAM" id="SSF55920">
    <property type="entry name" value="Creatinase/aminopeptidase"/>
    <property type="match status" value="1"/>
</dbReference>
<keyword evidence="2" id="KW-0378">Hydrolase</keyword>
<evidence type="ECO:0000259" key="4">
    <source>
        <dbReference type="Pfam" id="PF00557"/>
    </source>
</evidence>
<keyword evidence="7" id="KW-1185">Reference proteome</keyword>
<dbReference type="EMBL" id="JAGSCS010000010">
    <property type="protein sequence ID" value="MBR0576426.1"/>
    <property type="molecule type" value="Genomic_DNA"/>
</dbReference>
<dbReference type="InterPro" id="IPR036005">
    <property type="entry name" value="Creatinase/aminopeptidase-like"/>
</dbReference>
<comment type="caution">
    <text evidence="6">The sequence shown here is derived from an EMBL/GenBank/DDBJ whole genome shotgun (WGS) entry which is preliminary data.</text>
</comment>
<dbReference type="CDD" id="cd01092">
    <property type="entry name" value="APP-like"/>
    <property type="match status" value="1"/>
</dbReference>
<keyword evidence="6" id="KW-0645">Protease</keyword>
<evidence type="ECO:0000256" key="2">
    <source>
        <dbReference type="ARBA" id="ARBA00022801"/>
    </source>
</evidence>
<dbReference type="PANTHER" id="PTHR46112:SF3">
    <property type="entry name" value="AMINOPEPTIDASE YPDF"/>
    <property type="match status" value="1"/>
</dbReference>
<reference evidence="6" key="1">
    <citation type="submission" date="2021-04" db="EMBL/GenBank/DDBJ databases">
        <title>Proteiniclasticum sedimins sp. nov., an obligate anaerobic bacterium isolated from anaerobic sludge.</title>
        <authorList>
            <person name="Liu J."/>
        </authorList>
    </citation>
    <scope>NUCLEOTIDE SEQUENCE</scope>
    <source>
        <strain evidence="6">BAD-10</strain>
    </source>
</reference>
<dbReference type="PROSITE" id="PS00491">
    <property type="entry name" value="PROLINE_PEPTIDASE"/>
    <property type="match status" value="1"/>
</dbReference>
<dbReference type="Pfam" id="PF01321">
    <property type="entry name" value="Creatinase_N"/>
    <property type="match status" value="1"/>
</dbReference>
<evidence type="ECO:0000259" key="5">
    <source>
        <dbReference type="Pfam" id="PF01321"/>
    </source>
</evidence>
<dbReference type="InterPro" id="IPR001131">
    <property type="entry name" value="Peptidase_M24B_aminopep-P_CS"/>
</dbReference>
<accession>A0A941CS90</accession>
<dbReference type="InterPro" id="IPR000994">
    <property type="entry name" value="Pept_M24"/>
</dbReference>
<dbReference type="SUPFAM" id="SSF53092">
    <property type="entry name" value="Creatinase/prolidase N-terminal domain"/>
    <property type="match status" value="1"/>
</dbReference>
<sequence length="357" mass="39616">MNQARWEKMKMRMREVQLEQLLVTDTPSIYYLTGRWIESGERLLVLYVPLEGTPKLLINELFPQKPLEGVELVWLKDTSDALGILCQELLPGKTLGIDKNWPSGFLLGLMERWGSTQVMNSSLLLDGLRAVKEPEEVELMREVSRINDDAMGKLMEVLEENLTEKDVEERLAKIYANLGADGFSFTPIIAFGKNGADPHHTNGLRLLNPGDAVILDIGCRKNHYCSDMTRTVFFGHASEEDREVYETVRAANEAAIARIKPGVTFAEVDAAARDLIAAKGYGPFFTHRTGHSIGIEVHEPGDVSSANTNPLVPGMIFSVEPGIYLEGKLGVRIEDLVVVTATGAEVLNQVSKELRIL</sequence>
<feature type="domain" description="Peptidase M24" evidence="4">
    <location>
        <begin position="138"/>
        <end position="341"/>
    </location>
</feature>
<keyword evidence="1 3" id="KW-0479">Metal-binding</keyword>
<evidence type="ECO:0000313" key="6">
    <source>
        <dbReference type="EMBL" id="MBR0576426.1"/>
    </source>
</evidence>
<name>A0A941CS90_9CLOT</name>
<dbReference type="AlphaFoldDB" id="A0A941CS90"/>
<evidence type="ECO:0000256" key="1">
    <source>
        <dbReference type="ARBA" id="ARBA00022723"/>
    </source>
</evidence>
<proteinExistence type="inferred from homology"/>
<dbReference type="GO" id="GO:0004177">
    <property type="term" value="F:aminopeptidase activity"/>
    <property type="evidence" value="ECO:0007669"/>
    <property type="project" value="UniProtKB-KW"/>
</dbReference>
<dbReference type="Gene3D" id="3.40.350.10">
    <property type="entry name" value="Creatinase/prolidase N-terminal domain"/>
    <property type="match status" value="1"/>
</dbReference>
<protein>
    <submittedName>
        <fullName evidence="6">Aminopeptidase P family protein</fullName>
    </submittedName>
</protein>
<keyword evidence="6" id="KW-0031">Aminopeptidase</keyword>
<dbReference type="PANTHER" id="PTHR46112">
    <property type="entry name" value="AMINOPEPTIDASE"/>
    <property type="match status" value="1"/>
</dbReference>
<gene>
    <name evidence="6" type="ORF">KCG48_08740</name>
</gene>
<dbReference type="RefSeq" id="WP_211801389.1">
    <property type="nucleotide sequence ID" value="NZ_JAGSCS010000010.1"/>
</dbReference>
<dbReference type="Gene3D" id="3.90.230.10">
    <property type="entry name" value="Creatinase/methionine aminopeptidase superfamily"/>
    <property type="match status" value="1"/>
</dbReference>
<evidence type="ECO:0000256" key="3">
    <source>
        <dbReference type="RuleBase" id="RU000590"/>
    </source>
</evidence>
<dbReference type="InterPro" id="IPR050659">
    <property type="entry name" value="Peptidase_M24B"/>
</dbReference>
<dbReference type="Proteomes" id="UP000675379">
    <property type="component" value="Unassembled WGS sequence"/>
</dbReference>
<evidence type="ECO:0000313" key="7">
    <source>
        <dbReference type="Proteomes" id="UP000675379"/>
    </source>
</evidence>
<dbReference type="GO" id="GO:0046872">
    <property type="term" value="F:metal ion binding"/>
    <property type="evidence" value="ECO:0007669"/>
    <property type="project" value="UniProtKB-KW"/>
</dbReference>